<dbReference type="EMBL" id="LWCA01000279">
    <property type="protein sequence ID" value="OAF69456.1"/>
    <property type="molecule type" value="Genomic_DNA"/>
</dbReference>
<name>A0A177B5C5_9BILA</name>
<keyword evidence="2" id="KW-1185">Reference proteome</keyword>
<evidence type="ECO:0000313" key="2">
    <source>
        <dbReference type="Proteomes" id="UP000078046"/>
    </source>
</evidence>
<comment type="caution">
    <text evidence="1">The sequence shown here is derived from an EMBL/GenBank/DDBJ whole genome shotgun (WGS) entry which is preliminary data.</text>
</comment>
<dbReference type="AlphaFoldDB" id="A0A177B5C5"/>
<organism evidence="1 2">
    <name type="scientific">Intoshia linei</name>
    <dbReference type="NCBI Taxonomy" id="1819745"/>
    <lineage>
        <taxon>Eukaryota</taxon>
        <taxon>Metazoa</taxon>
        <taxon>Spiralia</taxon>
        <taxon>Lophotrochozoa</taxon>
        <taxon>Mesozoa</taxon>
        <taxon>Orthonectida</taxon>
        <taxon>Rhopaluridae</taxon>
        <taxon>Intoshia</taxon>
    </lineage>
</organism>
<sequence length="118" mass="13916">MLNDNVFQENIEYYGCQRHILDRLLRIYMDEILCPNAISPNINYEFVSWLISNYNRKIELYIGEIDIPKGGNWYMDDYAELEKLCKAYKVLKNTGKIVEIKWKKLPNMSMPDGTSALI</sequence>
<dbReference type="OrthoDB" id="8052599at2759"/>
<protein>
    <submittedName>
        <fullName evidence="1">Uncharacterized protein</fullName>
    </submittedName>
</protein>
<reference evidence="1 2" key="1">
    <citation type="submission" date="2016-04" db="EMBL/GenBank/DDBJ databases">
        <title>The genome of Intoshia linei affirms orthonectids as highly simplified spiralians.</title>
        <authorList>
            <person name="Mikhailov K.V."/>
            <person name="Slusarev G.S."/>
            <person name="Nikitin M.A."/>
            <person name="Logacheva M.D."/>
            <person name="Penin A."/>
            <person name="Aleoshin V."/>
            <person name="Panchin Y.V."/>
        </authorList>
    </citation>
    <scope>NUCLEOTIDE SEQUENCE [LARGE SCALE GENOMIC DNA]</scope>
    <source>
        <strain evidence="1">Intl2013</strain>
        <tissue evidence="1">Whole animal</tissue>
    </source>
</reference>
<gene>
    <name evidence="1" type="ORF">A3Q56_02810</name>
</gene>
<dbReference type="Proteomes" id="UP000078046">
    <property type="component" value="Unassembled WGS sequence"/>
</dbReference>
<evidence type="ECO:0000313" key="1">
    <source>
        <dbReference type="EMBL" id="OAF69456.1"/>
    </source>
</evidence>
<proteinExistence type="predicted"/>
<accession>A0A177B5C5</accession>